<evidence type="ECO:0008006" key="4">
    <source>
        <dbReference type="Google" id="ProtNLM"/>
    </source>
</evidence>
<sequence length="168" mass="17537">MSKIHTPKALAFGLVAALVAAAATLGVAHADTGDSSSVTAVSDMPIAIEDFSYPGAAEIEESTGGVVLKRGNGRLLYTSCDGSEDITIEAAFGQTQFCFKLASKPAFLEMEIPKAYGIWTTDDPVKATLEKADGTSKVLNAPAGEFTGYGESGADRERTTLIELRVEG</sequence>
<feature type="signal peptide" evidence="1">
    <location>
        <begin position="1"/>
        <end position="30"/>
    </location>
</feature>
<name>A0ABY9J176_9ACTN</name>
<proteinExistence type="predicted"/>
<organism evidence="2 3">
    <name type="scientific">Streptomyces poriferorum</name>
    <dbReference type="NCBI Taxonomy" id="2798799"/>
    <lineage>
        <taxon>Bacteria</taxon>
        <taxon>Bacillati</taxon>
        <taxon>Actinomycetota</taxon>
        <taxon>Actinomycetes</taxon>
        <taxon>Kitasatosporales</taxon>
        <taxon>Streptomycetaceae</taxon>
        <taxon>Streptomyces</taxon>
    </lineage>
</organism>
<feature type="chain" id="PRO_5046723384" description="Secreted protein" evidence="1">
    <location>
        <begin position="31"/>
        <end position="168"/>
    </location>
</feature>
<evidence type="ECO:0000313" key="3">
    <source>
        <dbReference type="Proteomes" id="UP001235744"/>
    </source>
</evidence>
<protein>
    <recommendedName>
        <fullName evidence="4">Secreted protein</fullName>
    </recommendedName>
</protein>
<keyword evidence="1" id="KW-0732">Signal</keyword>
<dbReference type="Proteomes" id="UP001235744">
    <property type="component" value="Chromosome"/>
</dbReference>
<evidence type="ECO:0000256" key="1">
    <source>
        <dbReference type="SAM" id="SignalP"/>
    </source>
</evidence>
<evidence type="ECO:0000313" key="2">
    <source>
        <dbReference type="EMBL" id="WLQ61461.1"/>
    </source>
</evidence>
<reference evidence="2 3" key="1">
    <citation type="submission" date="2023-03" db="EMBL/GenBank/DDBJ databases">
        <title>Isolation and description of six Streptomyces strains from soil environments, able to metabolize different microbial glucans.</title>
        <authorList>
            <person name="Widen T."/>
            <person name="Larsbrink J."/>
        </authorList>
    </citation>
    <scope>NUCLEOTIDE SEQUENCE [LARGE SCALE GENOMIC DNA]</scope>
    <source>
        <strain evidence="2 3">Alt2</strain>
    </source>
</reference>
<accession>A0ABY9J176</accession>
<gene>
    <name evidence="2" type="ORF">P8A19_41385</name>
</gene>
<keyword evidence="3" id="KW-1185">Reference proteome</keyword>
<dbReference type="EMBL" id="CP120988">
    <property type="protein sequence ID" value="WLQ61461.1"/>
    <property type="molecule type" value="Genomic_DNA"/>
</dbReference>
<dbReference type="RefSeq" id="WP_306068507.1">
    <property type="nucleotide sequence ID" value="NZ_CP120988.1"/>
</dbReference>